<dbReference type="OMA" id="DEGCQSH"/>
<feature type="compositionally biased region" description="Basic residues" evidence="9">
    <location>
        <begin position="75"/>
        <end position="84"/>
    </location>
</feature>
<dbReference type="SMART" id="SM00518">
    <property type="entry name" value="AP2Ec"/>
    <property type="match status" value="1"/>
</dbReference>
<evidence type="ECO:0000256" key="8">
    <source>
        <dbReference type="ARBA" id="ARBA00023204"/>
    </source>
</evidence>
<dbReference type="InterPro" id="IPR013022">
    <property type="entry name" value="Xyl_isomerase-like_TIM-brl"/>
</dbReference>
<feature type="region of interest" description="Disordered" evidence="9">
    <location>
        <begin position="108"/>
        <end position="149"/>
    </location>
</feature>
<dbReference type="EMBL" id="MDYL01000033">
    <property type="protein sequence ID" value="OQD68627.1"/>
    <property type="molecule type" value="Genomic_DNA"/>
</dbReference>
<keyword evidence="4" id="KW-0479">Metal-binding</keyword>
<dbReference type="PANTHER" id="PTHR21445">
    <property type="entry name" value="ENDONUCLEASE IV ENDODEOXYRIBONUCLEASE IV"/>
    <property type="match status" value="1"/>
</dbReference>
<comment type="similarity">
    <text evidence="2">Belongs to the AP endonuclease 2 family.</text>
</comment>
<dbReference type="Pfam" id="PF01261">
    <property type="entry name" value="AP_endonuc_2"/>
    <property type="match status" value="1"/>
</dbReference>
<evidence type="ECO:0000256" key="2">
    <source>
        <dbReference type="ARBA" id="ARBA00005340"/>
    </source>
</evidence>
<sequence>MTGSIKDETSIQSPSQTATGPKGSHKRNLSNGTPNSSPARRSKRQRSTINLKEASSSEESDGEAAPKKETPAKSRPTKSVRAKKTQSASVKKEAVDDTDIVSTIKTEQLESASRTEEDGVSVETETKVAATTQKKPKRGKKTKEEKEAEAMPLALRTQGLKMFVGAHVSAAKGVFNSIHNSEHIGGNAIALFLKSQRKWDNPALQDDVRDQFRKLCAEKNYDASKHIIPHGSYLVNLAQSDKAKSTQAYNSFIDDLRRCEALGITLYNFHPGSANQTPLPEALSRLAETLTKAITETSTVVPVLETMCGHGNTIGGSLSEFRDLLALIPKDHHSRIGICIDTCHSFAAGYDLASPSGFKAFLTEFDELIGIKFLRALHLNDSKAPRGSKRDLHANIGTGFLGLRAFHNVMNEPRFEGLPMVLETPIDRVESDDGEGSEGEGKKNTKKGPKRPAGAAPPTVPDFGVWAREIKLLESLIGMDPEGEEFRALEAKLSEEGKEMRQKQMEQYERKIEAEKKKEAKEKGKTQKNLLDMMKKADKK</sequence>
<dbReference type="PROSITE" id="PS51432">
    <property type="entry name" value="AP_NUCLEASE_F2_4"/>
    <property type="match status" value="1"/>
</dbReference>
<dbReference type="PROSITE" id="PS00730">
    <property type="entry name" value="AP_NUCLEASE_F2_2"/>
    <property type="match status" value="1"/>
</dbReference>
<evidence type="ECO:0000256" key="3">
    <source>
        <dbReference type="ARBA" id="ARBA00021759"/>
    </source>
</evidence>
<dbReference type="NCBIfam" id="TIGR00587">
    <property type="entry name" value="nfo"/>
    <property type="match status" value="1"/>
</dbReference>
<feature type="compositionally biased region" description="Basic and acidic residues" evidence="9">
    <location>
        <begin position="514"/>
        <end position="525"/>
    </location>
</feature>
<name>A0A1V6NVL1_PENDC</name>
<accession>A0A1V6NVL1</accession>
<evidence type="ECO:0000256" key="6">
    <source>
        <dbReference type="ARBA" id="ARBA00022801"/>
    </source>
</evidence>
<dbReference type="GO" id="GO:0008081">
    <property type="term" value="F:phosphoric diester hydrolase activity"/>
    <property type="evidence" value="ECO:0007669"/>
    <property type="project" value="TreeGrafter"/>
</dbReference>
<keyword evidence="7" id="KW-0862">Zinc</keyword>
<dbReference type="InterPro" id="IPR036237">
    <property type="entry name" value="Xyl_isomerase-like_sf"/>
</dbReference>
<dbReference type="OrthoDB" id="7663182at2759"/>
<dbReference type="SUPFAM" id="SSF51658">
    <property type="entry name" value="Xylose isomerase-like"/>
    <property type="match status" value="1"/>
</dbReference>
<proteinExistence type="inferred from homology"/>
<dbReference type="InterPro" id="IPR018246">
    <property type="entry name" value="AP_endonuc_F2_Zn_BS"/>
</dbReference>
<evidence type="ECO:0000313" key="11">
    <source>
        <dbReference type="EMBL" id="OQD68627.1"/>
    </source>
</evidence>
<feature type="compositionally biased region" description="Polar residues" evidence="9">
    <location>
        <begin position="10"/>
        <end position="19"/>
    </location>
</feature>
<dbReference type="GO" id="GO:0008270">
    <property type="term" value="F:zinc ion binding"/>
    <property type="evidence" value="ECO:0007669"/>
    <property type="project" value="InterPro"/>
</dbReference>
<dbReference type="GO" id="GO:0005739">
    <property type="term" value="C:mitochondrion"/>
    <property type="evidence" value="ECO:0007669"/>
    <property type="project" value="TreeGrafter"/>
</dbReference>
<comment type="caution">
    <text evidence="11">The sequence shown here is derived from an EMBL/GenBank/DDBJ whole genome shotgun (WGS) entry which is preliminary data.</text>
</comment>
<dbReference type="InterPro" id="IPR001719">
    <property type="entry name" value="AP_endonuc_2"/>
</dbReference>
<evidence type="ECO:0000256" key="9">
    <source>
        <dbReference type="SAM" id="MobiDB-lite"/>
    </source>
</evidence>
<dbReference type="PROSITE" id="PS00731">
    <property type="entry name" value="AP_NUCLEASE_F2_3"/>
    <property type="match status" value="1"/>
</dbReference>
<keyword evidence="12" id="KW-1185">Reference proteome</keyword>
<evidence type="ECO:0000256" key="7">
    <source>
        <dbReference type="ARBA" id="ARBA00022833"/>
    </source>
</evidence>
<gene>
    <name evidence="11" type="ORF">PENDEC_c033G01425</name>
</gene>
<comment type="cofactor">
    <cofactor evidence="1">
        <name>Zn(2+)</name>
        <dbReference type="ChEBI" id="CHEBI:29105"/>
    </cofactor>
</comment>
<dbReference type="HAMAP" id="MF_00152">
    <property type="entry name" value="Nfo"/>
    <property type="match status" value="1"/>
</dbReference>
<keyword evidence="5" id="KW-0227">DNA damage</keyword>
<organism evidence="11 12">
    <name type="scientific">Penicillium decumbens</name>
    <dbReference type="NCBI Taxonomy" id="69771"/>
    <lineage>
        <taxon>Eukaryota</taxon>
        <taxon>Fungi</taxon>
        <taxon>Dikarya</taxon>
        <taxon>Ascomycota</taxon>
        <taxon>Pezizomycotina</taxon>
        <taxon>Eurotiomycetes</taxon>
        <taxon>Eurotiomycetidae</taxon>
        <taxon>Eurotiales</taxon>
        <taxon>Aspergillaceae</taxon>
        <taxon>Penicillium</taxon>
    </lineage>
</organism>
<protein>
    <recommendedName>
        <fullName evidence="3">Apurinic-apyrimidinic endonuclease 1</fullName>
    </recommendedName>
</protein>
<dbReference type="GO" id="GO:0003677">
    <property type="term" value="F:DNA binding"/>
    <property type="evidence" value="ECO:0007669"/>
    <property type="project" value="InterPro"/>
</dbReference>
<dbReference type="STRING" id="69771.A0A1V6NVL1"/>
<feature type="region of interest" description="Disordered" evidence="9">
    <location>
        <begin position="1"/>
        <end position="96"/>
    </location>
</feature>
<keyword evidence="6" id="KW-0378">Hydrolase</keyword>
<reference evidence="12" key="1">
    <citation type="journal article" date="2017" name="Nat. Microbiol.">
        <title>Global analysis of biosynthetic gene clusters reveals vast potential of secondary metabolite production in Penicillium species.</title>
        <authorList>
            <person name="Nielsen J.C."/>
            <person name="Grijseels S."/>
            <person name="Prigent S."/>
            <person name="Ji B."/>
            <person name="Dainat J."/>
            <person name="Nielsen K.F."/>
            <person name="Frisvad J.C."/>
            <person name="Workman M."/>
            <person name="Nielsen J."/>
        </authorList>
    </citation>
    <scope>NUCLEOTIDE SEQUENCE [LARGE SCALE GENOMIC DNA]</scope>
    <source>
        <strain evidence="12">IBT 11843</strain>
    </source>
</reference>
<dbReference type="GO" id="GO:0005634">
    <property type="term" value="C:nucleus"/>
    <property type="evidence" value="ECO:0007669"/>
    <property type="project" value="TreeGrafter"/>
</dbReference>
<dbReference type="Proteomes" id="UP000191522">
    <property type="component" value="Unassembled WGS sequence"/>
</dbReference>
<evidence type="ECO:0000259" key="10">
    <source>
        <dbReference type="Pfam" id="PF01261"/>
    </source>
</evidence>
<evidence type="ECO:0000256" key="4">
    <source>
        <dbReference type="ARBA" id="ARBA00022723"/>
    </source>
</evidence>
<dbReference type="CDD" id="cd00019">
    <property type="entry name" value="AP2Ec"/>
    <property type="match status" value="1"/>
</dbReference>
<dbReference type="GO" id="GO:0006284">
    <property type="term" value="P:base-excision repair"/>
    <property type="evidence" value="ECO:0007669"/>
    <property type="project" value="TreeGrafter"/>
</dbReference>
<dbReference type="GO" id="GO:0003906">
    <property type="term" value="F:DNA-(apurinic or apyrimidinic site) endonuclease activity"/>
    <property type="evidence" value="ECO:0007669"/>
    <property type="project" value="TreeGrafter"/>
</dbReference>
<evidence type="ECO:0000256" key="1">
    <source>
        <dbReference type="ARBA" id="ARBA00001947"/>
    </source>
</evidence>
<evidence type="ECO:0000313" key="12">
    <source>
        <dbReference type="Proteomes" id="UP000191522"/>
    </source>
</evidence>
<dbReference type="AlphaFoldDB" id="A0A1V6NVL1"/>
<feature type="domain" description="Xylose isomerase-like TIM barrel" evidence="10">
    <location>
        <begin position="182"/>
        <end position="433"/>
    </location>
</feature>
<dbReference type="FunFam" id="3.20.20.150:FF:000001">
    <property type="entry name" value="Probable endonuclease 4"/>
    <property type="match status" value="1"/>
</dbReference>
<evidence type="ECO:0000256" key="5">
    <source>
        <dbReference type="ARBA" id="ARBA00022763"/>
    </source>
</evidence>
<keyword evidence="8" id="KW-0234">DNA repair</keyword>
<feature type="region of interest" description="Disordered" evidence="9">
    <location>
        <begin position="514"/>
        <end position="540"/>
    </location>
</feature>
<feature type="compositionally biased region" description="Polar residues" evidence="9">
    <location>
        <begin position="29"/>
        <end position="39"/>
    </location>
</feature>
<feature type="region of interest" description="Disordered" evidence="9">
    <location>
        <begin position="429"/>
        <end position="460"/>
    </location>
</feature>
<dbReference type="PANTHER" id="PTHR21445:SF0">
    <property type="entry name" value="APURINIC-APYRIMIDINIC ENDONUCLEASE"/>
    <property type="match status" value="1"/>
</dbReference>
<dbReference type="Gene3D" id="3.20.20.150">
    <property type="entry name" value="Divalent-metal-dependent TIM barrel enzymes"/>
    <property type="match status" value="1"/>
</dbReference>